<evidence type="ECO:0000256" key="1">
    <source>
        <dbReference type="SAM" id="MobiDB-lite"/>
    </source>
</evidence>
<dbReference type="PATRIC" id="fig|1173020.3.peg.3110"/>
<dbReference type="EMBL" id="CP003600">
    <property type="protein sequence ID" value="AFY93767.1"/>
    <property type="molecule type" value="Genomic_DNA"/>
</dbReference>
<feature type="region of interest" description="Disordered" evidence="1">
    <location>
        <begin position="1"/>
        <end position="68"/>
    </location>
</feature>
<dbReference type="Proteomes" id="UP000010366">
    <property type="component" value="Chromosome"/>
</dbReference>
<dbReference type="AlphaFoldDB" id="K9UF99"/>
<name>K9UF99_CHAP6</name>
<dbReference type="OrthoDB" id="571921at2"/>
<feature type="compositionally biased region" description="Basic and acidic residues" evidence="1">
    <location>
        <begin position="40"/>
        <end position="55"/>
    </location>
</feature>
<sequence length="104" mass="11684">MTIKKPGQNPPEETTTEGIENYDRPTPDSYDPHIIPAETAARKEREGENFKHLPEHPPGSESLDTTGGFVVDKEGLVDNLAIEPEMYYETPGDIPEEQQLKQHL</sequence>
<dbReference type="KEGG" id="cmp:Cha6605_2728"/>
<gene>
    <name evidence="2" type="ORF">Cha6605_2728</name>
</gene>
<dbReference type="eggNOG" id="ENOG50331T6">
    <property type="taxonomic scope" value="Bacteria"/>
</dbReference>
<reference evidence="2 3" key="1">
    <citation type="submission" date="2012-05" db="EMBL/GenBank/DDBJ databases">
        <title>Finished chromosome of genome of Chamaesiphon sp. PCC 6605.</title>
        <authorList>
            <consortium name="US DOE Joint Genome Institute"/>
            <person name="Gugger M."/>
            <person name="Coursin T."/>
            <person name="Rippka R."/>
            <person name="Tandeau De Marsac N."/>
            <person name="Huntemann M."/>
            <person name="Wei C.-L."/>
            <person name="Han J."/>
            <person name="Detter J.C."/>
            <person name="Han C."/>
            <person name="Tapia R."/>
            <person name="Chen A."/>
            <person name="Kyrpides N."/>
            <person name="Mavromatis K."/>
            <person name="Markowitz V."/>
            <person name="Szeto E."/>
            <person name="Ivanova N."/>
            <person name="Pagani I."/>
            <person name="Pati A."/>
            <person name="Goodwin L."/>
            <person name="Nordberg H.P."/>
            <person name="Cantor M.N."/>
            <person name="Hua S.X."/>
            <person name="Woyke T."/>
            <person name="Kerfeld C.A."/>
        </authorList>
    </citation>
    <scope>NUCLEOTIDE SEQUENCE [LARGE SCALE GENOMIC DNA]</scope>
    <source>
        <strain evidence="3">ATCC 27169 / PCC 6605</strain>
    </source>
</reference>
<protein>
    <submittedName>
        <fullName evidence="2">Uncharacterized protein</fullName>
    </submittedName>
</protein>
<evidence type="ECO:0000313" key="2">
    <source>
        <dbReference type="EMBL" id="AFY93767.1"/>
    </source>
</evidence>
<dbReference type="STRING" id="1173020.Cha6605_2728"/>
<evidence type="ECO:0000313" key="3">
    <source>
        <dbReference type="Proteomes" id="UP000010366"/>
    </source>
</evidence>
<proteinExistence type="predicted"/>
<keyword evidence="3" id="KW-1185">Reference proteome</keyword>
<accession>K9UF99</accession>
<dbReference type="RefSeq" id="WP_015159913.1">
    <property type="nucleotide sequence ID" value="NC_019697.1"/>
</dbReference>
<organism evidence="2 3">
    <name type="scientific">Chamaesiphon minutus (strain ATCC 27169 / PCC 6605)</name>
    <dbReference type="NCBI Taxonomy" id="1173020"/>
    <lineage>
        <taxon>Bacteria</taxon>
        <taxon>Bacillati</taxon>
        <taxon>Cyanobacteriota</taxon>
        <taxon>Cyanophyceae</taxon>
        <taxon>Gomontiellales</taxon>
        <taxon>Chamaesiphonaceae</taxon>
        <taxon>Chamaesiphon</taxon>
    </lineage>
</organism>
<dbReference type="HOGENOM" id="CLU_2245104_0_0_3"/>